<dbReference type="RefSeq" id="WP_097068771.1">
    <property type="nucleotide sequence ID" value="NZ_OBMT01000001.1"/>
</dbReference>
<name>A0A285RLY2_9RHOB</name>
<evidence type="ECO:0000313" key="2">
    <source>
        <dbReference type="Proteomes" id="UP000219111"/>
    </source>
</evidence>
<keyword evidence="2" id="KW-1185">Reference proteome</keyword>
<reference evidence="2" key="1">
    <citation type="submission" date="2017-08" db="EMBL/GenBank/DDBJ databases">
        <authorList>
            <person name="Varghese N."/>
            <person name="Submissions S."/>
        </authorList>
    </citation>
    <scope>NUCLEOTIDE SEQUENCE [LARGE SCALE GENOMIC DNA]</scope>
    <source>
        <strain evidence="2">JA276</strain>
    </source>
</reference>
<proteinExistence type="predicted"/>
<dbReference type="EMBL" id="OBMT01000001">
    <property type="protein sequence ID" value="SOB95125.1"/>
    <property type="molecule type" value="Genomic_DNA"/>
</dbReference>
<dbReference type="AlphaFoldDB" id="A0A285RLY2"/>
<dbReference type="Proteomes" id="UP000219111">
    <property type="component" value="Unassembled WGS sequence"/>
</dbReference>
<evidence type="ECO:0000313" key="1">
    <source>
        <dbReference type="EMBL" id="SOB95125.1"/>
    </source>
</evidence>
<sequence length="45" mass="4792">MLRTIVVGSCVSVQGTFESQLENGKIVVRVGEGLFTGKPVLRKSA</sequence>
<organism evidence="1 2">
    <name type="scientific">Rhodobacter maris</name>
    <dbReference type="NCBI Taxonomy" id="446682"/>
    <lineage>
        <taxon>Bacteria</taxon>
        <taxon>Pseudomonadati</taxon>
        <taxon>Pseudomonadota</taxon>
        <taxon>Alphaproteobacteria</taxon>
        <taxon>Rhodobacterales</taxon>
        <taxon>Rhodobacter group</taxon>
        <taxon>Rhodobacter</taxon>
    </lineage>
</organism>
<accession>A0A285RLY2</accession>
<protein>
    <recommendedName>
        <fullName evidence="3">Translation initiation factor 2</fullName>
    </recommendedName>
</protein>
<gene>
    <name evidence="1" type="ORF">SAMN05877831_101804</name>
</gene>
<evidence type="ECO:0008006" key="3">
    <source>
        <dbReference type="Google" id="ProtNLM"/>
    </source>
</evidence>